<feature type="region of interest" description="Disordered" evidence="1">
    <location>
        <begin position="1"/>
        <end position="262"/>
    </location>
</feature>
<feature type="region of interest" description="Disordered" evidence="1">
    <location>
        <begin position="467"/>
        <end position="498"/>
    </location>
</feature>
<gene>
    <name evidence="2" type="ORF">PDE_06854</name>
</gene>
<feature type="compositionally biased region" description="Low complexity" evidence="1">
    <location>
        <begin position="216"/>
        <end position="245"/>
    </location>
</feature>
<protein>
    <submittedName>
        <fullName evidence="2">Uncharacterized protein</fullName>
    </submittedName>
</protein>
<dbReference type="HOGENOM" id="CLU_011743_1_1_1"/>
<dbReference type="AlphaFoldDB" id="S7ZT44"/>
<evidence type="ECO:0000313" key="2">
    <source>
        <dbReference type="EMBL" id="EPS31896.1"/>
    </source>
</evidence>
<feature type="region of interest" description="Disordered" evidence="1">
    <location>
        <begin position="362"/>
        <end position="409"/>
    </location>
</feature>
<evidence type="ECO:0000256" key="1">
    <source>
        <dbReference type="SAM" id="MobiDB-lite"/>
    </source>
</evidence>
<dbReference type="EMBL" id="KB644414">
    <property type="protein sequence ID" value="EPS31896.1"/>
    <property type="molecule type" value="Genomic_DNA"/>
</dbReference>
<feature type="compositionally biased region" description="Polar residues" evidence="1">
    <location>
        <begin position="169"/>
        <end position="194"/>
    </location>
</feature>
<dbReference type="OrthoDB" id="4716584at2759"/>
<reference evidence="2 3" key="1">
    <citation type="journal article" date="2013" name="PLoS ONE">
        <title>Genomic and secretomic analyses reveal unique features of the lignocellulolytic enzyme system of Penicillium decumbens.</title>
        <authorList>
            <person name="Liu G."/>
            <person name="Zhang L."/>
            <person name="Wei X."/>
            <person name="Zou G."/>
            <person name="Qin Y."/>
            <person name="Ma L."/>
            <person name="Li J."/>
            <person name="Zheng H."/>
            <person name="Wang S."/>
            <person name="Wang C."/>
            <person name="Xun L."/>
            <person name="Zhao G.-P."/>
            <person name="Zhou Z."/>
            <person name="Qu Y."/>
        </authorList>
    </citation>
    <scope>NUCLEOTIDE SEQUENCE [LARGE SCALE GENOMIC DNA]</scope>
    <source>
        <strain evidence="3">114-2 / CGMCC 5302</strain>
    </source>
</reference>
<dbReference type="eggNOG" id="ENOG502SHAB">
    <property type="taxonomic scope" value="Eukaryota"/>
</dbReference>
<dbReference type="PhylomeDB" id="S7ZT44"/>
<organism evidence="2 3">
    <name type="scientific">Penicillium oxalicum (strain 114-2 / CGMCC 5302)</name>
    <name type="common">Penicillium decumbens</name>
    <dbReference type="NCBI Taxonomy" id="933388"/>
    <lineage>
        <taxon>Eukaryota</taxon>
        <taxon>Fungi</taxon>
        <taxon>Dikarya</taxon>
        <taxon>Ascomycota</taxon>
        <taxon>Pezizomycotina</taxon>
        <taxon>Eurotiomycetes</taxon>
        <taxon>Eurotiomycetidae</taxon>
        <taxon>Eurotiales</taxon>
        <taxon>Aspergillaceae</taxon>
        <taxon>Penicillium</taxon>
    </lineage>
</organism>
<name>S7ZT44_PENO1</name>
<feature type="compositionally biased region" description="Basic residues" evidence="1">
    <location>
        <begin position="485"/>
        <end position="496"/>
    </location>
</feature>
<feature type="compositionally biased region" description="Polar residues" evidence="1">
    <location>
        <begin position="113"/>
        <end position="124"/>
    </location>
</feature>
<proteinExistence type="predicted"/>
<evidence type="ECO:0000313" key="3">
    <source>
        <dbReference type="Proteomes" id="UP000019376"/>
    </source>
</evidence>
<feature type="compositionally biased region" description="Polar residues" evidence="1">
    <location>
        <begin position="79"/>
        <end position="99"/>
    </location>
</feature>
<sequence length="608" mass="68215">MGPQPPATHQPAEKPSVAAESHHDQPSVSAEADPEQKQETPVQVADLSRSRPRRFLAQPVETTSRKVAAKPVKQDDQRPSQTGRTLGKENTTSGHPQCQRSDKPIRKFLPQPVETTTTSHQPPGSSKPRRFKPELLESDYRSVKGERTSPEKREHVTLFPPESWDEPPSKSTSHVARLTPQRSASLDLQESRFSYANLLRRQETRRHSFRIPDLPSIPSSGSDTSDSSPQTPSPSASPTDTSSDPAISQPREKTRKNPHAGEFSGYLLSLAAREAQEELKEQALAAFPNEQDYQPVDHFAIDEEGRESPDDRYLIYPQPHHIKSRRQSSADLSWELEYMRQHKEEAEQRLRVMVSTKNKGYSLTRHHAASKKLGPSPPMLGTDIVLPQSESPEGTLSEDPSPESVAQGQKGPCNGCGGLWCAGPQRENGRGTGLWMGTCHKEEGHTHEPHVMPGITTPMLQCEEFNFMPATPPEPQPESREQISRSHKGSRPALSRKKTEAEFNDSFVTQIYNYLSLGYPCVARYYDHELSKISGISVEELRRDDISTDARGYVMAPEEGQNANVACVRWKALRLYIHEWARQQPSMAEDETDFEAWGVRERRGSWAI</sequence>
<dbReference type="Proteomes" id="UP000019376">
    <property type="component" value="Unassembled WGS sequence"/>
</dbReference>
<keyword evidence="3" id="KW-1185">Reference proteome</keyword>
<feature type="compositionally biased region" description="Basic and acidic residues" evidence="1">
    <location>
        <begin position="131"/>
        <end position="156"/>
    </location>
</feature>
<accession>S7ZT44</accession>